<organism evidence="3 4">
    <name type="scientific">Haloferax namakaokahaiae</name>
    <dbReference type="NCBI Taxonomy" id="1748331"/>
    <lineage>
        <taxon>Archaea</taxon>
        <taxon>Methanobacteriati</taxon>
        <taxon>Methanobacteriota</taxon>
        <taxon>Stenosarchaea group</taxon>
        <taxon>Halobacteria</taxon>
        <taxon>Halobacteriales</taxon>
        <taxon>Haloferacaceae</taxon>
        <taxon>Haloferax</taxon>
    </lineage>
</organism>
<comment type="similarity">
    <text evidence="1 2">Belongs to the UPF0146 family.</text>
</comment>
<evidence type="ECO:0000313" key="3">
    <source>
        <dbReference type="EMBL" id="MFC7204656.1"/>
    </source>
</evidence>
<dbReference type="InterPro" id="IPR005353">
    <property type="entry name" value="UPF0146"/>
</dbReference>
<gene>
    <name evidence="3" type="ORF">ACFQJC_14145</name>
</gene>
<dbReference type="RefSeq" id="WP_390224532.1">
    <property type="nucleotide sequence ID" value="NZ_JBHTAA010000005.1"/>
</dbReference>
<comment type="caution">
    <text evidence="3">The sequence shown here is derived from an EMBL/GenBank/DDBJ whole genome shotgun (WGS) entry which is preliminary data.</text>
</comment>
<keyword evidence="4" id="KW-1185">Reference proteome</keyword>
<evidence type="ECO:0000256" key="2">
    <source>
        <dbReference type="HAMAP-Rule" id="MF_00341"/>
    </source>
</evidence>
<accession>A0ABD5ZHZ6</accession>
<dbReference type="Pfam" id="PF03686">
    <property type="entry name" value="UPF0146"/>
    <property type="match status" value="1"/>
</dbReference>
<proteinExistence type="inferred from homology"/>
<protein>
    <recommendedName>
        <fullName evidence="2">UPF0146 protein ACFQJC_14145</fullName>
    </recommendedName>
</protein>
<reference evidence="3 4" key="1">
    <citation type="journal article" date="2019" name="Int. J. Syst. Evol. Microbiol.">
        <title>The Global Catalogue of Microorganisms (GCM) 10K type strain sequencing project: providing services to taxonomists for standard genome sequencing and annotation.</title>
        <authorList>
            <consortium name="The Broad Institute Genomics Platform"/>
            <consortium name="The Broad Institute Genome Sequencing Center for Infectious Disease"/>
            <person name="Wu L."/>
            <person name="Ma J."/>
        </authorList>
    </citation>
    <scope>NUCLEOTIDE SEQUENCE [LARGE SCALE GENOMIC DNA]</scope>
    <source>
        <strain evidence="3 4">DSM 29988</strain>
    </source>
</reference>
<evidence type="ECO:0000313" key="4">
    <source>
        <dbReference type="Proteomes" id="UP001596481"/>
    </source>
</evidence>
<dbReference type="Proteomes" id="UP001596481">
    <property type="component" value="Unassembled WGS sequence"/>
</dbReference>
<evidence type="ECO:0000256" key="1">
    <source>
        <dbReference type="ARBA" id="ARBA00006969"/>
    </source>
</evidence>
<dbReference type="AlphaFoldDB" id="A0ABD5ZHZ6"/>
<name>A0ABD5ZHZ6_9EURY</name>
<dbReference type="HAMAP" id="MF_00341">
    <property type="entry name" value="UPF0146"/>
    <property type="match status" value="1"/>
</dbReference>
<dbReference type="InterPro" id="IPR029063">
    <property type="entry name" value="SAM-dependent_MTases_sf"/>
</dbReference>
<dbReference type="SUPFAM" id="SSF53335">
    <property type="entry name" value="S-adenosyl-L-methionine-dependent methyltransferases"/>
    <property type="match status" value="1"/>
</dbReference>
<dbReference type="EMBL" id="JBHTAA010000005">
    <property type="protein sequence ID" value="MFC7204656.1"/>
    <property type="molecule type" value="Genomic_DNA"/>
</dbReference>
<sequence length="138" mass="14903">MRNSLRDAIAAQLADYERVLEVGIGRNPDVAESVAARGVEVTAVDVREFPVPDGVRLVIDDVFSRADAAGLGPYAGVDVVYALNLPIELHRPVASIARRAGAEFYFTTLGYDEPSIPVRRISLDGDTLYVAEELSGRS</sequence>
<dbReference type="Gene3D" id="3.40.50.150">
    <property type="entry name" value="Vaccinia Virus protein VP39"/>
    <property type="match status" value="1"/>
</dbReference>